<dbReference type="Proteomes" id="UP000289708">
    <property type="component" value="Unassembled WGS sequence"/>
</dbReference>
<name>A0A4Q0MNU7_9HYPH</name>
<dbReference type="InterPro" id="IPR011067">
    <property type="entry name" value="Plasmid_toxin/cell-grow_inhib"/>
</dbReference>
<reference evidence="1 2" key="1">
    <citation type="submission" date="2018-12" db="EMBL/GenBank/DDBJ databases">
        <title>bacterium Hansschlegelia zhihuaiae S113.</title>
        <authorList>
            <person name="He J."/>
        </authorList>
    </citation>
    <scope>NUCLEOTIDE SEQUENCE [LARGE SCALE GENOMIC DNA]</scope>
    <source>
        <strain evidence="1 2">S 113</strain>
    </source>
</reference>
<dbReference type="GO" id="GO:0016075">
    <property type="term" value="P:rRNA catabolic process"/>
    <property type="evidence" value="ECO:0007669"/>
    <property type="project" value="TreeGrafter"/>
</dbReference>
<comment type="caution">
    <text evidence="1">The sequence shown here is derived from an EMBL/GenBank/DDBJ whole genome shotgun (WGS) entry which is preliminary data.</text>
</comment>
<dbReference type="PANTHER" id="PTHR33988:SF1">
    <property type="entry name" value="ENDORIBONUCLEASE MAZF7-RELATED"/>
    <property type="match status" value="1"/>
</dbReference>
<dbReference type="EMBL" id="RYFI01000001">
    <property type="protein sequence ID" value="RXF75460.1"/>
    <property type="molecule type" value="Genomic_DNA"/>
</dbReference>
<dbReference type="OrthoDB" id="3196747at2"/>
<dbReference type="Pfam" id="PF02452">
    <property type="entry name" value="PemK_toxin"/>
    <property type="match status" value="1"/>
</dbReference>
<dbReference type="RefSeq" id="WP_128775638.1">
    <property type="nucleotide sequence ID" value="NZ_RYFI01000001.1"/>
</dbReference>
<dbReference type="Gene3D" id="2.30.30.110">
    <property type="match status" value="1"/>
</dbReference>
<gene>
    <name evidence="1" type="ORF">EK403_00965</name>
</gene>
<accession>A0A4Q0MNU7</accession>
<dbReference type="GO" id="GO:0006402">
    <property type="term" value="P:mRNA catabolic process"/>
    <property type="evidence" value="ECO:0007669"/>
    <property type="project" value="TreeGrafter"/>
</dbReference>
<keyword evidence="2" id="KW-1185">Reference proteome</keyword>
<sequence length="107" mass="11694">MKRGDLVTVAFSGDLGKPRPALVVQSDEFEHTQSVTLLPLTTHLLDVPSLRIDVVPHRSNGLRERSQIMLDKISSLHRSKVGARIGALDEETLGRVDRALASFLGLA</sequence>
<dbReference type="SUPFAM" id="SSF50118">
    <property type="entry name" value="Cell growth inhibitor/plasmid maintenance toxic component"/>
    <property type="match status" value="1"/>
</dbReference>
<proteinExistence type="predicted"/>
<evidence type="ECO:0000313" key="1">
    <source>
        <dbReference type="EMBL" id="RXF75460.1"/>
    </source>
</evidence>
<dbReference type="AlphaFoldDB" id="A0A4Q0MNU7"/>
<organism evidence="1 2">
    <name type="scientific">Hansschlegelia zhihuaiae</name>
    <dbReference type="NCBI Taxonomy" id="405005"/>
    <lineage>
        <taxon>Bacteria</taxon>
        <taxon>Pseudomonadati</taxon>
        <taxon>Pseudomonadota</taxon>
        <taxon>Alphaproteobacteria</taxon>
        <taxon>Hyphomicrobiales</taxon>
        <taxon>Methylopilaceae</taxon>
        <taxon>Hansschlegelia</taxon>
    </lineage>
</organism>
<protein>
    <submittedName>
        <fullName evidence="1">Type II toxin-antitoxin system PemK/MazF family toxin</fullName>
    </submittedName>
</protein>
<dbReference type="InterPro" id="IPR003477">
    <property type="entry name" value="PemK-like"/>
</dbReference>
<dbReference type="GO" id="GO:0004521">
    <property type="term" value="F:RNA endonuclease activity"/>
    <property type="evidence" value="ECO:0007669"/>
    <property type="project" value="TreeGrafter"/>
</dbReference>
<evidence type="ECO:0000313" key="2">
    <source>
        <dbReference type="Proteomes" id="UP000289708"/>
    </source>
</evidence>
<dbReference type="GO" id="GO:0003677">
    <property type="term" value="F:DNA binding"/>
    <property type="evidence" value="ECO:0007669"/>
    <property type="project" value="InterPro"/>
</dbReference>
<dbReference type="PANTHER" id="PTHR33988">
    <property type="entry name" value="ENDORIBONUCLEASE MAZF-RELATED"/>
    <property type="match status" value="1"/>
</dbReference>